<protein>
    <submittedName>
        <fullName evidence="6">3'-5' exonuclease</fullName>
    </submittedName>
</protein>
<dbReference type="EMBL" id="JAJEQE010000022">
    <property type="protein sequence ID" value="MCC2149159.1"/>
    <property type="molecule type" value="Genomic_DNA"/>
</dbReference>
<keyword evidence="4" id="KW-0812">Transmembrane</keyword>
<reference evidence="6 7" key="1">
    <citation type="submission" date="2021-10" db="EMBL/GenBank/DDBJ databases">
        <title>Anaerobic single-cell dispensing facilitates the cultivation of human gut bacteria.</title>
        <authorList>
            <person name="Afrizal A."/>
        </authorList>
    </citation>
    <scope>NUCLEOTIDE SEQUENCE [LARGE SCALE GENOMIC DNA]</scope>
    <source>
        <strain evidence="6 7">CLA-AA-H246</strain>
    </source>
</reference>
<comment type="caution">
    <text evidence="6">The sequence shown here is derived from an EMBL/GenBank/DDBJ whole genome shotgun (WGS) entry which is preliminary data.</text>
</comment>
<dbReference type="GO" id="GO:0004527">
    <property type="term" value="F:exonuclease activity"/>
    <property type="evidence" value="ECO:0007669"/>
    <property type="project" value="UniProtKB-KW"/>
</dbReference>
<dbReference type="PANTHER" id="PTHR30231:SF4">
    <property type="entry name" value="PROTEIN NEN2"/>
    <property type="match status" value="1"/>
</dbReference>
<gene>
    <name evidence="6" type="ORF">LKD42_07805</name>
</gene>
<evidence type="ECO:0000259" key="5">
    <source>
        <dbReference type="SMART" id="SM00479"/>
    </source>
</evidence>
<dbReference type="PANTHER" id="PTHR30231">
    <property type="entry name" value="DNA POLYMERASE III SUBUNIT EPSILON"/>
    <property type="match status" value="1"/>
</dbReference>
<dbReference type="InterPro" id="IPR012337">
    <property type="entry name" value="RNaseH-like_sf"/>
</dbReference>
<evidence type="ECO:0000256" key="2">
    <source>
        <dbReference type="ARBA" id="ARBA00022801"/>
    </source>
</evidence>
<keyword evidence="4" id="KW-1133">Transmembrane helix</keyword>
<keyword evidence="3 6" id="KW-0269">Exonuclease</keyword>
<evidence type="ECO:0000256" key="4">
    <source>
        <dbReference type="SAM" id="Phobius"/>
    </source>
</evidence>
<dbReference type="RefSeq" id="WP_248835345.1">
    <property type="nucleotide sequence ID" value="NZ_JAJEQE010000022.1"/>
</dbReference>
<evidence type="ECO:0000313" key="6">
    <source>
        <dbReference type="EMBL" id="MCC2149159.1"/>
    </source>
</evidence>
<dbReference type="SUPFAM" id="SSF53098">
    <property type="entry name" value="Ribonuclease H-like"/>
    <property type="match status" value="1"/>
</dbReference>
<dbReference type="SMART" id="SM00479">
    <property type="entry name" value="EXOIII"/>
    <property type="match status" value="1"/>
</dbReference>
<evidence type="ECO:0000256" key="3">
    <source>
        <dbReference type="ARBA" id="ARBA00022839"/>
    </source>
</evidence>
<keyword evidence="1" id="KW-0540">Nuclease</keyword>
<feature type="transmembrane region" description="Helical" evidence="4">
    <location>
        <begin position="209"/>
        <end position="241"/>
    </location>
</feature>
<dbReference type="InterPro" id="IPR013520">
    <property type="entry name" value="Ribonucl_H"/>
</dbReference>
<organism evidence="6 7">
    <name type="scientific">Hominisplanchenecus faecis</name>
    <dbReference type="NCBI Taxonomy" id="2885351"/>
    <lineage>
        <taxon>Bacteria</taxon>
        <taxon>Bacillati</taxon>
        <taxon>Bacillota</taxon>
        <taxon>Clostridia</taxon>
        <taxon>Lachnospirales</taxon>
        <taxon>Lachnospiraceae</taxon>
        <taxon>Hominisplanchenecus</taxon>
    </lineage>
</organism>
<sequence length="260" mass="29584">MNIICLDIETTGLDPDSDEILQLSIIDGAGEILFNEYILPTEHDCWPSAQKVNHISPAMVQDCKPLLYYADTIQRILEDADVIVGYNIRGFDLPFIFNGGIGYDAKPGAIVVDVMIAFARIYGKHDDYHGGYKWQKLRTCASYYSYYKGKAHNSLDDARATLFCFYKIFGDPPKLSRRLTGVYRSTSNFVKRKSPNPVKTVSTPKSGNLMIGFGFFVLLVFFSSFDPFWLVIAVLLLYFGFKRHKIYKIFKQDEVSKQAD</sequence>
<proteinExistence type="predicted"/>
<evidence type="ECO:0000313" key="7">
    <source>
        <dbReference type="Proteomes" id="UP001299235"/>
    </source>
</evidence>
<dbReference type="Gene3D" id="3.30.420.10">
    <property type="entry name" value="Ribonuclease H-like superfamily/Ribonuclease H"/>
    <property type="match status" value="1"/>
</dbReference>
<keyword evidence="2" id="KW-0378">Hydrolase</keyword>
<dbReference type="Proteomes" id="UP001299235">
    <property type="component" value="Unassembled WGS sequence"/>
</dbReference>
<dbReference type="CDD" id="cd06127">
    <property type="entry name" value="DEDDh"/>
    <property type="match status" value="1"/>
</dbReference>
<evidence type="ECO:0000256" key="1">
    <source>
        <dbReference type="ARBA" id="ARBA00022722"/>
    </source>
</evidence>
<accession>A0ABS8EWL1</accession>
<dbReference type="Pfam" id="PF00929">
    <property type="entry name" value="RNase_T"/>
    <property type="match status" value="1"/>
</dbReference>
<feature type="domain" description="Exonuclease" evidence="5">
    <location>
        <begin position="2"/>
        <end position="174"/>
    </location>
</feature>
<keyword evidence="7" id="KW-1185">Reference proteome</keyword>
<dbReference type="InterPro" id="IPR036397">
    <property type="entry name" value="RNaseH_sf"/>
</dbReference>
<keyword evidence="4" id="KW-0472">Membrane</keyword>
<name>A0ABS8EWL1_9FIRM</name>